<feature type="domain" description="Phosphatidic acid phosphatase type 2/haloperoxidase" evidence="2">
    <location>
        <begin position="97"/>
        <end position="210"/>
    </location>
</feature>
<dbReference type="InterPro" id="IPR000326">
    <property type="entry name" value="PAP2/HPO"/>
</dbReference>
<protein>
    <recommendedName>
        <fullName evidence="2">Phosphatidic acid phosphatase type 2/haloperoxidase domain-containing protein</fullName>
    </recommendedName>
</protein>
<evidence type="ECO:0000259" key="2">
    <source>
        <dbReference type="SMART" id="SM00014"/>
    </source>
</evidence>
<dbReference type="Gene3D" id="1.20.144.10">
    <property type="entry name" value="Phosphatidic acid phosphatase type 2/haloperoxidase"/>
    <property type="match status" value="2"/>
</dbReference>
<dbReference type="EMBL" id="MLIH01000011">
    <property type="protein sequence ID" value="OHU10304.1"/>
    <property type="molecule type" value="Genomic_DNA"/>
</dbReference>
<dbReference type="InterPro" id="IPR036938">
    <property type="entry name" value="PAP2/HPO_sf"/>
</dbReference>
<dbReference type="RefSeq" id="WP_070912672.1">
    <property type="nucleotide sequence ID" value="NZ_MLIC01000006.1"/>
</dbReference>
<feature type="transmembrane region" description="Helical" evidence="1">
    <location>
        <begin position="60"/>
        <end position="90"/>
    </location>
</feature>
<proteinExistence type="predicted"/>
<dbReference type="PANTHER" id="PTHR14969:SF13">
    <property type="entry name" value="AT30094P"/>
    <property type="match status" value="1"/>
</dbReference>
<organism evidence="3 4">
    <name type="scientific">Mycobacteroides saopaulense</name>
    <dbReference type="NCBI Taxonomy" id="1578165"/>
    <lineage>
        <taxon>Bacteria</taxon>
        <taxon>Bacillati</taxon>
        <taxon>Actinomycetota</taxon>
        <taxon>Actinomycetes</taxon>
        <taxon>Mycobacteriales</taxon>
        <taxon>Mycobacteriaceae</taxon>
        <taxon>Mycobacteroides</taxon>
    </lineage>
</organism>
<dbReference type="PANTHER" id="PTHR14969">
    <property type="entry name" value="SPHINGOSINE-1-PHOSPHATE PHOSPHOHYDROLASE"/>
    <property type="match status" value="1"/>
</dbReference>
<evidence type="ECO:0000256" key="1">
    <source>
        <dbReference type="SAM" id="Phobius"/>
    </source>
</evidence>
<keyword evidence="1" id="KW-0812">Transmembrane</keyword>
<feature type="transmembrane region" description="Helical" evidence="1">
    <location>
        <begin position="97"/>
        <end position="119"/>
    </location>
</feature>
<keyword evidence="1" id="KW-1133">Transmembrane helix</keyword>
<accession>A0ABX3C1D7</accession>
<keyword evidence="1" id="KW-0472">Membrane</keyword>
<evidence type="ECO:0000313" key="4">
    <source>
        <dbReference type="Proteomes" id="UP000179621"/>
    </source>
</evidence>
<comment type="caution">
    <text evidence="3">The sequence shown here is derived from an EMBL/GenBank/DDBJ whole genome shotgun (WGS) entry which is preliminary data.</text>
</comment>
<feature type="transmembrane region" description="Helical" evidence="1">
    <location>
        <begin position="167"/>
        <end position="187"/>
    </location>
</feature>
<feature type="transmembrane region" description="Helical" evidence="1">
    <location>
        <begin position="193"/>
        <end position="213"/>
    </location>
</feature>
<dbReference type="Pfam" id="PF01569">
    <property type="entry name" value="PAP2"/>
    <property type="match status" value="1"/>
</dbReference>
<gene>
    <name evidence="3" type="ORF">BKG73_10490</name>
</gene>
<name>A0ABX3C1D7_9MYCO</name>
<dbReference type="Proteomes" id="UP000179621">
    <property type="component" value="Unassembled WGS sequence"/>
</dbReference>
<sequence>MTFRLRNLRPETTNTRVAAILAAGLLTIFATLAAIAHHYGSGSDVDHRTLGWMEIHRHDWLTSAAMGVTHLGSPTLVSIATAIATLGVWYSTRSMKTAATVAATVVSAFVLAALAKWSVGEHRPPSSAQLVAETGWSFPSGHVTGTTALVGILTVLVGYNHNGWKRLAALSASVVAVICVASSRLYLGDHWAVDVLAGIVLSTAVVTIAAAILHRTNATAPAPYPGA</sequence>
<evidence type="ECO:0000313" key="3">
    <source>
        <dbReference type="EMBL" id="OHU10304.1"/>
    </source>
</evidence>
<keyword evidence="4" id="KW-1185">Reference proteome</keyword>
<dbReference type="CDD" id="cd03392">
    <property type="entry name" value="PAP2_like_2"/>
    <property type="match status" value="1"/>
</dbReference>
<dbReference type="SUPFAM" id="SSF48317">
    <property type="entry name" value="Acid phosphatase/Vanadium-dependent haloperoxidase"/>
    <property type="match status" value="1"/>
</dbReference>
<reference evidence="3 4" key="1">
    <citation type="submission" date="2016-10" db="EMBL/GenBank/DDBJ databases">
        <title>Evaluation of Human, Animal and Environmental Mycobacterium chelonae Isolates by Core Genome Phylogenomic Analysis, Targeted Gene Comparison, and Anti-microbial Susceptibility Patterns: A Tale of Mistaken Identities.</title>
        <authorList>
            <person name="Fogelson S.B."/>
            <person name="Camus A.C."/>
            <person name="Lorenz W."/>
            <person name="Vasireddy R."/>
            <person name="Vasireddy S."/>
            <person name="Smith T."/>
            <person name="Brown-Elliott B.A."/>
            <person name="Wallace R.J.Jr."/>
            <person name="Hasan N.A."/>
            <person name="Reischl U."/>
            <person name="Sanchez S."/>
        </authorList>
    </citation>
    <scope>NUCLEOTIDE SEQUENCE [LARGE SCALE GENOMIC DNA]</scope>
    <source>
        <strain evidence="3 4">8528</strain>
    </source>
</reference>
<feature type="transmembrane region" description="Helical" evidence="1">
    <location>
        <begin position="139"/>
        <end position="160"/>
    </location>
</feature>
<dbReference type="SMART" id="SM00014">
    <property type="entry name" value="acidPPc"/>
    <property type="match status" value="1"/>
</dbReference>